<gene>
    <name evidence="1" type="ORF">E5083_30355</name>
</gene>
<dbReference type="AlphaFoldDB" id="A0A4Z1CTV6"/>
<sequence>MSEQLSDLVREVLADPEVTESVGKHVRWVEGTLHRALKEKDYRDRYGASLKDLLGPGAAALCDMTDEGQLRAKELKTPPKHVTASQRRRASILRRLAAAAGVPSGAYSYPKPTPKGTMPAWARSELHNRVRTEVDARPSDPGRARFLVVLGTVLDTAARSGELCTIGITDIAPDLSLAKITRNPQADGSDLHVTEVWPLSPVTQAALAHWLPIRARLTEDLEGGAGALFVVLHGNRADHRQGAYKRGMPLMLRGMIGSYRAHVQELKADRTNRGGAGWELPTGLEQLRRGVQERRDSYADERRAGDRKPKWAPYLVRRPLLNDEAEKKERQATAAAFAAVAQAVDAFHQARAAAGDDTDPRVLKARRTLREATRTAWARSDHATVLKLLGQARLENADLDAAGYAAELLDALERS</sequence>
<protein>
    <recommendedName>
        <fullName evidence="3">Integrase</fullName>
    </recommendedName>
</protein>
<organism evidence="1 2">
    <name type="scientific">Streptomyces bauhiniae</name>
    <dbReference type="NCBI Taxonomy" id="2340725"/>
    <lineage>
        <taxon>Bacteria</taxon>
        <taxon>Bacillati</taxon>
        <taxon>Actinomycetota</taxon>
        <taxon>Actinomycetes</taxon>
        <taxon>Kitasatosporales</taxon>
        <taxon>Streptomycetaceae</taxon>
        <taxon>Streptomyces</taxon>
    </lineage>
</organism>
<dbReference type="Proteomes" id="UP000298159">
    <property type="component" value="Unassembled WGS sequence"/>
</dbReference>
<accession>A0A4Z1CTV6</accession>
<evidence type="ECO:0000313" key="2">
    <source>
        <dbReference type="Proteomes" id="UP000298159"/>
    </source>
</evidence>
<dbReference type="EMBL" id="SRRT01000013">
    <property type="protein sequence ID" value="TGN72287.1"/>
    <property type="molecule type" value="Genomic_DNA"/>
</dbReference>
<name>A0A4Z1CTV6_9ACTN</name>
<dbReference type="GO" id="GO:0003677">
    <property type="term" value="F:DNA binding"/>
    <property type="evidence" value="ECO:0007669"/>
    <property type="project" value="InterPro"/>
</dbReference>
<reference evidence="1 2" key="1">
    <citation type="submission" date="2019-04" db="EMBL/GenBank/DDBJ databases">
        <title>Streptomyces sp. nov. Bv016 isolated from bark of Buahinia variegata.</title>
        <authorList>
            <person name="Kanchanasin P."/>
            <person name="Tanasupawat S."/>
            <person name="Yuki M."/>
            <person name="Kudo T."/>
        </authorList>
    </citation>
    <scope>NUCLEOTIDE SEQUENCE [LARGE SCALE GENOMIC DNA]</scope>
    <source>
        <strain evidence="1 2">Bv016</strain>
    </source>
</reference>
<evidence type="ECO:0000313" key="1">
    <source>
        <dbReference type="EMBL" id="TGN72287.1"/>
    </source>
</evidence>
<proteinExistence type="predicted"/>
<evidence type="ECO:0008006" key="3">
    <source>
        <dbReference type="Google" id="ProtNLM"/>
    </source>
</evidence>
<comment type="caution">
    <text evidence="1">The sequence shown here is derived from an EMBL/GenBank/DDBJ whole genome shotgun (WGS) entry which is preliminary data.</text>
</comment>
<dbReference type="InterPro" id="IPR011010">
    <property type="entry name" value="DNA_brk_join_enz"/>
</dbReference>
<dbReference type="SUPFAM" id="SSF56349">
    <property type="entry name" value="DNA breaking-rejoining enzymes"/>
    <property type="match status" value="1"/>
</dbReference>
<keyword evidence="2" id="KW-1185">Reference proteome</keyword>